<comment type="subcellular location">
    <subcellularLocation>
        <location evidence="3">Endoplasmic reticulum membrane</location>
        <topology evidence="3">Peripheral membrane protein</topology>
    </subcellularLocation>
    <subcellularLocation>
        <location evidence="2">Microsome membrane</location>
        <topology evidence="2">Peripheral membrane protein</topology>
    </subcellularLocation>
</comment>
<dbReference type="KEGG" id="pvp:105304464"/>
<dbReference type="InterPro" id="IPR050182">
    <property type="entry name" value="Cytochrome_P450_fam2"/>
</dbReference>
<dbReference type="GO" id="GO:0005789">
    <property type="term" value="C:endoplasmic reticulum membrane"/>
    <property type="evidence" value="ECO:0007669"/>
    <property type="project" value="UniProtKB-SubCell"/>
</dbReference>
<reference evidence="17" key="1">
    <citation type="submission" date="2025-08" db="UniProtKB">
        <authorList>
            <consortium name="RefSeq"/>
        </authorList>
    </citation>
    <scope>IDENTIFICATION</scope>
    <source>
        <tissue evidence="17">Kidney</tissue>
    </source>
</reference>
<evidence type="ECO:0000256" key="7">
    <source>
        <dbReference type="ARBA" id="ARBA00022824"/>
    </source>
</evidence>
<evidence type="ECO:0000256" key="12">
    <source>
        <dbReference type="ARBA" id="ARBA00023136"/>
    </source>
</evidence>
<dbReference type="InterPro" id="IPR036396">
    <property type="entry name" value="Cyt_P450_sf"/>
</dbReference>
<dbReference type="PANTHER" id="PTHR24300">
    <property type="entry name" value="CYTOCHROME P450 508A4-RELATED"/>
    <property type="match status" value="1"/>
</dbReference>
<evidence type="ECO:0000256" key="11">
    <source>
        <dbReference type="ARBA" id="ARBA00023033"/>
    </source>
</evidence>
<dbReference type="PRINTS" id="PR00385">
    <property type="entry name" value="P450"/>
</dbReference>
<evidence type="ECO:0000313" key="17">
    <source>
        <dbReference type="RefSeq" id="XP_023378160.1"/>
    </source>
</evidence>
<dbReference type="OrthoDB" id="1844152at2759"/>
<keyword evidence="15" id="KW-0732">Signal</keyword>
<dbReference type="GO" id="GO:0005506">
    <property type="term" value="F:iron ion binding"/>
    <property type="evidence" value="ECO:0007669"/>
    <property type="project" value="InterPro"/>
</dbReference>
<keyword evidence="12" id="KW-0472">Membrane</keyword>
<dbReference type="PANTHER" id="PTHR24300:SF291">
    <property type="entry name" value="CYTOCHROME P450 2W1"/>
    <property type="match status" value="1"/>
</dbReference>
<feature type="binding site" description="axial binding residue" evidence="13">
    <location>
        <position position="490"/>
    </location>
    <ligand>
        <name>heme</name>
        <dbReference type="ChEBI" id="CHEBI:30413"/>
    </ligand>
    <ligandPart>
        <name>Fe</name>
        <dbReference type="ChEBI" id="CHEBI:18248"/>
    </ligandPart>
</feature>
<keyword evidence="7" id="KW-0256">Endoplasmic reticulum</keyword>
<dbReference type="GO" id="GO:0006082">
    <property type="term" value="P:organic acid metabolic process"/>
    <property type="evidence" value="ECO:0007669"/>
    <property type="project" value="TreeGrafter"/>
</dbReference>
<dbReference type="InterPro" id="IPR001128">
    <property type="entry name" value="Cyt_P450"/>
</dbReference>
<comment type="similarity">
    <text evidence="4 14">Belongs to the cytochrome P450 family.</text>
</comment>
<feature type="chain" id="PRO_5027849198" evidence="15">
    <location>
        <begin position="21"/>
        <end position="547"/>
    </location>
</feature>
<dbReference type="Gene3D" id="1.10.630.10">
    <property type="entry name" value="Cytochrome P450"/>
    <property type="match status" value="1"/>
</dbReference>
<evidence type="ECO:0000256" key="8">
    <source>
        <dbReference type="ARBA" id="ARBA00022848"/>
    </source>
</evidence>
<dbReference type="GeneID" id="105304464"/>
<evidence type="ECO:0000256" key="3">
    <source>
        <dbReference type="ARBA" id="ARBA00004406"/>
    </source>
</evidence>
<evidence type="ECO:0000256" key="10">
    <source>
        <dbReference type="ARBA" id="ARBA00023004"/>
    </source>
</evidence>
<organism evidence="16 17">
    <name type="scientific">Pteropus vampyrus</name>
    <name type="common">Large flying fox</name>
    <dbReference type="NCBI Taxonomy" id="132908"/>
    <lineage>
        <taxon>Eukaryota</taxon>
        <taxon>Metazoa</taxon>
        <taxon>Chordata</taxon>
        <taxon>Craniata</taxon>
        <taxon>Vertebrata</taxon>
        <taxon>Euteleostomi</taxon>
        <taxon>Mammalia</taxon>
        <taxon>Eutheria</taxon>
        <taxon>Laurasiatheria</taxon>
        <taxon>Chiroptera</taxon>
        <taxon>Yinpterochiroptera</taxon>
        <taxon>Pteropodoidea</taxon>
        <taxon>Pteropodidae</taxon>
        <taxon>Pteropodinae</taxon>
        <taxon>Pteropus</taxon>
    </lineage>
</organism>
<evidence type="ECO:0000256" key="1">
    <source>
        <dbReference type="ARBA" id="ARBA00001971"/>
    </source>
</evidence>
<keyword evidence="8" id="KW-0492">Microsome</keyword>
<feature type="signal peptide" evidence="15">
    <location>
        <begin position="1"/>
        <end position="20"/>
    </location>
</feature>
<keyword evidence="6 13" id="KW-0479">Metal-binding</keyword>
<sequence length="547" mass="60803">MALLVLVLVLGLVGLAGLWALLHTGPRALCQASCWPPGPRPLPLIGNLLLLQVDKENSLMELSERYGQVFTIHWGRQKMVVLGGYEAVREALVGTRPKLTIRPFNAIFQLIQKGRGIFSVSGPPWKASQQFTLRALHDLGVGRRPVADKVLQELSYLLGQLDHYGGEWRSGALLLGPRPLRLSPPGRPFPLAPLGWDGRGEWGSGTLLPGPRPLRLSPPGRPFPVALLGWATSNITFTVLFGQRFDYKDPVFVALLELISEVMLHLATVRVQLYNVMPRLGALLQLQRPIMRKVAELRAILRTLLEARRAPAAEEGPAHSYVEALIRQVHEADPDGQFDEDDVMACVLDMVLAGTETTAIAIQWAILLMVKHQSVQGRVQEELDRVLGRSRPPQMEDLPSLPYTNAVLHEVQRFISVPPRTSRSLTTDTRLSGYLFPKGTDVILLLNSVLRDKTQWETPHQFNPGHFLDADGRFVKREAFMAFSAGRRVCVGEHLARTQVFLLFAGLLQRFHLLPPPGLSPASLDIQIIQAIFKRPFVHGLCAVPRP</sequence>
<keyword evidence="11 14" id="KW-0503">Monooxygenase</keyword>
<comment type="cofactor">
    <cofactor evidence="1 13">
        <name>heme</name>
        <dbReference type="ChEBI" id="CHEBI:30413"/>
    </cofactor>
</comment>
<dbReference type="Proteomes" id="UP000515202">
    <property type="component" value="Unplaced"/>
</dbReference>
<dbReference type="InterPro" id="IPR002401">
    <property type="entry name" value="Cyt_P450_E_grp-I"/>
</dbReference>
<evidence type="ECO:0000256" key="6">
    <source>
        <dbReference type="ARBA" id="ARBA00022723"/>
    </source>
</evidence>
<evidence type="ECO:0000256" key="13">
    <source>
        <dbReference type="PIRSR" id="PIRSR602401-1"/>
    </source>
</evidence>
<dbReference type="PROSITE" id="PS00086">
    <property type="entry name" value="CYTOCHROME_P450"/>
    <property type="match status" value="1"/>
</dbReference>
<keyword evidence="10 13" id="KW-0408">Iron</keyword>
<evidence type="ECO:0000256" key="2">
    <source>
        <dbReference type="ARBA" id="ARBA00004174"/>
    </source>
</evidence>
<keyword evidence="5 13" id="KW-0349">Heme</keyword>
<protein>
    <submittedName>
        <fullName evidence="17">Cytochrome P450 2W1</fullName>
    </submittedName>
</protein>
<dbReference type="GO" id="GO:0016712">
    <property type="term" value="F:oxidoreductase activity, acting on paired donors, with incorporation or reduction of molecular oxygen, reduced flavin or flavoprotein as one donor, and incorporation of one atom of oxygen"/>
    <property type="evidence" value="ECO:0007669"/>
    <property type="project" value="TreeGrafter"/>
</dbReference>
<keyword evidence="9 14" id="KW-0560">Oxidoreductase</keyword>
<evidence type="ECO:0000313" key="16">
    <source>
        <dbReference type="Proteomes" id="UP000515202"/>
    </source>
</evidence>
<dbReference type="SUPFAM" id="SSF48264">
    <property type="entry name" value="Cytochrome P450"/>
    <property type="match status" value="2"/>
</dbReference>
<accession>A0A6P6BT81</accession>
<gene>
    <name evidence="17" type="primary">LOC105304464</name>
</gene>
<dbReference type="InterPro" id="IPR017972">
    <property type="entry name" value="Cyt_P450_CS"/>
</dbReference>
<dbReference type="Pfam" id="PF00067">
    <property type="entry name" value="p450"/>
    <property type="match status" value="2"/>
</dbReference>
<dbReference type="AlphaFoldDB" id="A0A6P6BT81"/>
<dbReference type="GO" id="GO:0020037">
    <property type="term" value="F:heme binding"/>
    <property type="evidence" value="ECO:0007669"/>
    <property type="project" value="InterPro"/>
</dbReference>
<dbReference type="PRINTS" id="PR00463">
    <property type="entry name" value="EP450I"/>
</dbReference>
<dbReference type="RefSeq" id="XP_023378160.1">
    <property type="nucleotide sequence ID" value="XM_023522392.1"/>
</dbReference>
<evidence type="ECO:0000256" key="9">
    <source>
        <dbReference type="ARBA" id="ARBA00023002"/>
    </source>
</evidence>
<dbReference type="GO" id="GO:0006805">
    <property type="term" value="P:xenobiotic metabolic process"/>
    <property type="evidence" value="ECO:0007669"/>
    <property type="project" value="TreeGrafter"/>
</dbReference>
<evidence type="ECO:0000256" key="5">
    <source>
        <dbReference type="ARBA" id="ARBA00022617"/>
    </source>
</evidence>
<proteinExistence type="inferred from homology"/>
<evidence type="ECO:0000256" key="4">
    <source>
        <dbReference type="ARBA" id="ARBA00010617"/>
    </source>
</evidence>
<evidence type="ECO:0000256" key="15">
    <source>
        <dbReference type="SAM" id="SignalP"/>
    </source>
</evidence>
<name>A0A6P6BT81_PTEVA</name>
<keyword evidence="16" id="KW-1185">Reference proteome</keyword>
<dbReference type="FunFam" id="1.10.630.10:FF:000238">
    <property type="entry name" value="Cytochrome P450 2A6"/>
    <property type="match status" value="1"/>
</dbReference>
<evidence type="ECO:0000256" key="14">
    <source>
        <dbReference type="RuleBase" id="RU000461"/>
    </source>
</evidence>